<protein>
    <submittedName>
        <fullName evidence="5">Recombinase</fullName>
    </submittedName>
</protein>
<sequence>MATVKLKLNKSRALKDRSYPVVFQLLHQRKKEIVYTKYRMKENEFIPVLEKVSSNNYADCKISRELHKMTRSFYLQIKRLEAAGDEYTVNDIASAVAHKSARKYILLDFIDSQIAWKKSMKKDGIAAAYRSTRSSLAKFIGSKQVKMSQINQRFVTCYKDFLSCNGVSENTEAYYMRNFRTLYNLAVKDGFVPKCTYPFKDVCTKPCKTVKRALDKEQMLRLTQFELESNPELMQSRALFLFGFYAQGMAFVDIIFLRWKNICGNSINYRRHKSKQTIQITITPQIQAILDEYGINKENVDNYVFPIIKPVINPQTDKNEYEQYRVALGRTNRHLKTISEKLGIAPSLTTYTARHTWATLAREYGAPVATISTGLGHTKEEMTLVYLKELDRTNLERINGLINSLL</sequence>
<dbReference type="GO" id="GO:0015074">
    <property type="term" value="P:DNA integration"/>
    <property type="evidence" value="ECO:0007669"/>
    <property type="project" value="InterPro"/>
</dbReference>
<dbReference type="InterPro" id="IPR010998">
    <property type="entry name" value="Integrase_recombinase_N"/>
</dbReference>
<dbReference type="Gene3D" id="1.10.443.10">
    <property type="entry name" value="Intergrase catalytic core"/>
    <property type="match status" value="1"/>
</dbReference>
<dbReference type="Gene3D" id="1.10.150.130">
    <property type="match status" value="1"/>
</dbReference>
<gene>
    <name evidence="5" type="ORF">EE52_0213435</name>
</gene>
<dbReference type="PATRIC" id="fig|817.53.peg.2779"/>
<dbReference type="GO" id="GO:0003677">
    <property type="term" value="F:DNA binding"/>
    <property type="evidence" value="ECO:0007669"/>
    <property type="project" value="UniProtKB-KW"/>
</dbReference>
<evidence type="ECO:0000256" key="2">
    <source>
        <dbReference type="ARBA" id="ARBA00023125"/>
    </source>
</evidence>
<dbReference type="SUPFAM" id="SSF56349">
    <property type="entry name" value="DNA breaking-rejoining enzymes"/>
    <property type="match status" value="1"/>
</dbReference>
<evidence type="ECO:0000313" key="5">
    <source>
        <dbReference type="EMBL" id="KFX74283.1"/>
    </source>
</evidence>
<dbReference type="InterPro" id="IPR011010">
    <property type="entry name" value="DNA_brk_join_enz"/>
</dbReference>
<dbReference type="PROSITE" id="PS51898">
    <property type="entry name" value="TYR_RECOMBINASE"/>
    <property type="match status" value="1"/>
</dbReference>
<dbReference type="GO" id="GO:0006310">
    <property type="term" value="P:DNA recombination"/>
    <property type="evidence" value="ECO:0007669"/>
    <property type="project" value="UniProtKB-KW"/>
</dbReference>
<dbReference type="PANTHER" id="PTHR30349">
    <property type="entry name" value="PHAGE INTEGRASE-RELATED"/>
    <property type="match status" value="1"/>
</dbReference>
<dbReference type="InterPro" id="IPR013762">
    <property type="entry name" value="Integrase-like_cat_sf"/>
</dbReference>
<name>A0A0I9S8E2_BACFG</name>
<comment type="caution">
    <text evidence="5">The sequence shown here is derived from an EMBL/GenBank/DDBJ whole genome shotgun (WGS) entry which is preliminary data.</text>
</comment>
<dbReference type="InterPro" id="IPR025269">
    <property type="entry name" value="SAM-like_dom"/>
</dbReference>
<organism evidence="5">
    <name type="scientific">Bacteroides fragilis</name>
    <dbReference type="NCBI Taxonomy" id="817"/>
    <lineage>
        <taxon>Bacteria</taxon>
        <taxon>Pseudomonadati</taxon>
        <taxon>Bacteroidota</taxon>
        <taxon>Bacteroidia</taxon>
        <taxon>Bacteroidales</taxon>
        <taxon>Bacteroidaceae</taxon>
        <taxon>Bacteroides</taxon>
    </lineage>
</organism>
<proteinExistence type="inferred from homology"/>
<keyword evidence="3" id="KW-0233">DNA recombination</keyword>
<dbReference type="PANTHER" id="PTHR30349:SF64">
    <property type="entry name" value="PROPHAGE INTEGRASE INTD-RELATED"/>
    <property type="match status" value="1"/>
</dbReference>
<feature type="domain" description="Tyr recombinase" evidence="4">
    <location>
        <begin position="209"/>
        <end position="400"/>
    </location>
</feature>
<dbReference type="Pfam" id="PF00589">
    <property type="entry name" value="Phage_integrase"/>
    <property type="match status" value="1"/>
</dbReference>
<reference evidence="5" key="2">
    <citation type="submission" date="2014-07" db="EMBL/GenBank/DDBJ databases">
        <title>Genetics and epidemiology of antimicrobial resistance in B. fragilis group.</title>
        <authorList>
            <person name="Sydenham T.V."/>
            <person name="Hasman H."/>
            <person name="Kemp M."/>
            <person name="Justesen U.S."/>
        </authorList>
    </citation>
    <scope>NUCLEOTIDE SEQUENCE [LARGE SCALE GENOMIC DNA]</scope>
    <source>
        <strain evidence="5">DCMOUH0018B</strain>
    </source>
</reference>
<dbReference type="Pfam" id="PF13102">
    <property type="entry name" value="Phage_int_SAM_5"/>
    <property type="match status" value="1"/>
</dbReference>
<accession>A0A0I9S8E2</accession>
<reference evidence="5" key="1">
    <citation type="book" date="2014" name="THE 24TH EUROPEAN CONGRESS OF CLINICAL MICROBIOLOGY AND INFECTIOUS DISEASES" publisher="ECCMID 2014" city="Barcelona, Spain">
        <title>Identification of resistance genes in three multidrug-resistant Bacteroides fragilis isolates by whole genome sequencing.</title>
        <editorList>
            <person name="Unknown"/>
            <person name="A."/>
        </editorList>
        <authorList>
            <person name="Sydenham T.V."/>
            <person name="Hasman H."/>
            <person name="Wang M."/>
            <person name="Soki J."/>
            <person name="Nagy E."/>
            <person name="Justesen U.S."/>
        </authorList>
    </citation>
    <scope>NUCLEOTIDE SEQUENCE</scope>
    <source>
        <strain evidence="5">DCMOUH0018B</strain>
    </source>
</reference>
<dbReference type="EMBL" id="JMZZ02000152">
    <property type="protein sequence ID" value="KFX74283.1"/>
    <property type="molecule type" value="Genomic_DNA"/>
</dbReference>
<dbReference type="InterPro" id="IPR050090">
    <property type="entry name" value="Tyrosine_recombinase_XerCD"/>
</dbReference>
<keyword evidence="2" id="KW-0238">DNA-binding</keyword>
<dbReference type="CDD" id="cd01185">
    <property type="entry name" value="INTN1_C_like"/>
    <property type="match status" value="1"/>
</dbReference>
<evidence type="ECO:0000256" key="3">
    <source>
        <dbReference type="ARBA" id="ARBA00023172"/>
    </source>
</evidence>
<dbReference type="RefSeq" id="WP_044300734.1">
    <property type="nucleotide sequence ID" value="NZ_CAEUHN010000001.1"/>
</dbReference>
<evidence type="ECO:0000259" key="4">
    <source>
        <dbReference type="PROSITE" id="PS51898"/>
    </source>
</evidence>
<comment type="similarity">
    <text evidence="1">Belongs to the 'phage' integrase family.</text>
</comment>
<dbReference type="InterPro" id="IPR002104">
    <property type="entry name" value="Integrase_catalytic"/>
</dbReference>
<dbReference type="AlphaFoldDB" id="A0A0I9S8E2"/>
<evidence type="ECO:0000256" key="1">
    <source>
        <dbReference type="ARBA" id="ARBA00008857"/>
    </source>
</evidence>